<keyword evidence="4" id="KW-1185">Reference proteome</keyword>
<gene>
    <name evidence="3" type="ORF">RIMI_LOCUS951421</name>
</gene>
<comment type="caution">
    <text evidence="3">The sequence shown here is derived from an EMBL/GenBank/DDBJ whole genome shotgun (WGS) entry which is preliminary data.</text>
</comment>
<dbReference type="PANTHER" id="PTHR19444">
    <property type="entry name" value="UNC-93 RELATED"/>
    <property type="match status" value="1"/>
</dbReference>
<protein>
    <submittedName>
        <fullName evidence="3">Uncharacterized protein</fullName>
    </submittedName>
</protein>
<keyword evidence="2" id="KW-1133">Transmembrane helix</keyword>
<keyword evidence="2" id="KW-0812">Transmembrane</keyword>
<name>A0ABN9KTK6_9NEOB</name>
<sequence length="108" mass="12014">MGGAGPRPATPIGPDCPAAFYGVLFDDHKEAAFANYRLWESLGFVIAFAYSNFLCVYVKLYVVLSILLIGIILYLVVEYLEYRKQKMCAKDTSSVIMTESTNDQNASQ</sequence>
<organism evidence="3 4">
    <name type="scientific">Ranitomeya imitator</name>
    <name type="common">mimic poison frog</name>
    <dbReference type="NCBI Taxonomy" id="111125"/>
    <lineage>
        <taxon>Eukaryota</taxon>
        <taxon>Metazoa</taxon>
        <taxon>Chordata</taxon>
        <taxon>Craniata</taxon>
        <taxon>Vertebrata</taxon>
        <taxon>Euteleostomi</taxon>
        <taxon>Amphibia</taxon>
        <taxon>Batrachia</taxon>
        <taxon>Anura</taxon>
        <taxon>Neobatrachia</taxon>
        <taxon>Hyloidea</taxon>
        <taxon>Dendrobatidae</taxon>
        <taxon>Dendrobatinae</taxon>
        <taxon>Ranitomeya</taxon>
    </lineage>
</organism>
<accession>A0ABN9KTK6</accession>
<reference evidence="3" key="1">
    <citation type="submission" date="2023-07" db="EMBL/GenBank/DDBJ databases">
        <authorList>
            <person name="Stuckert A."/>
        </authorList>
    </citation>
    <scope>NUCLEOTIDE SEQUENCE</scope>
</reference>
<dbReference type="PANTHER" id="PTHR19444:SF13">
    <property type="entry name" value="PROTEIN UNC-93 HOMOLOG A"/>
    <property type="match status" value="1"/>
</dbReference>
<keyword evidence="2" id="KW-0472">Membrane</keyword>
<dbReference type="EMBL" id="CAUEEQ010001199">
    <property type="protein sequence ID" value="CAJ0919159.1"/>
    <property type="molecule type" value="Genomic_DNA"/>
</dbReference>
<feature type="transmembrane region" description="Helical" evidence="2">
    <location>
        <begin position="44"/>
        <end position="77"/>
    </location>
</feature>
<evidence type="ECO:0000313" key="4">
    <source>
        <dbReference type="Proteomes" id="UP001176940"/>
    </source>
</evidence>
<evidence type="ECO:0000256" key="2">
    <source>
        <dbReference type="SAM" id="Phobius"/>
    </source>
</evidence>
<dbReference type="Proteomes" id="UP001176940">
    <property type="component" value="Unassembled WGS sequence"/>
</dbReference>
<proteinExistence type="inferred from homology"/>
<evidence type="ECO:0000313" key="3">
    <source>
        <dbReference type="EMBL" id="CAJ0919159.1"/>
    </source>
</evidence>
<evidence type="ECO:0000256" key="1">
    <source>
        <dbReference type="ARBA" id="ARBA00009172"/>
    </source>
</evidence>
<comment type="similarity">
    <text evidence="1">Belongs to the unc-93 family.</text>
</comment>
<dbReference type="InterPro" id="IPR051951">
    <property type="entry name" value="UNC-93_regulatory"/>
</dbReference>